<dbReference type="PANTHER" id="PTHR48111:SF4">
    <property type="entry name" value="DNA-BINDING DUAL TRANSCRIPTIONAL REGULATOR OMPR"/>
    <property type="match status" value="1"/>
</dbReference>
<dbReference type="InterPro" id="IPR001867">
    <property type="entry name" value="OmpR/PhoB-type_DNA-bd"/>
</dbReference>
<proteinExistence type="predicted"/>
<protein>
    <submittedName>
        <fullName evidence="7">Response regulator transcription factor</fullName>
    </submittedName>
</protein>
<evidence type="ECO:0000256" key="5">
    <source>
        <dbReference type="PROSITE-ProRule" id="PRU01091"/>
    </source>
</evidence>
<dbReference type="InterPro" id="IPR039420">
    <property type="entry name" value="WalR-like"/>
</dbReference>
<keyword evidence="3 5" id="KW-0238">DNA-binding</keyword>
<evidence type="ECO:0000256" key="3">
    <source>
        <dbReference type="ARBA" id="ARBA00023125"/>
    </source>
</evidence>
<evidence type="ECO:0000313" key="8">
    <source>
        <dbReference type="Proteomes" id="UP001147700"/>
    </source>
</evidence>
<feature type="domain" description="OmpR/PhoB-type" evidence="6">
    <location>
        <begin position="7"/>
        <end position="106"/>
    </location>
</feature>
<gene>
    <name evidence="7" type="ORF">OJ962_31050</name>
</gene>
<dbReference type="Proteomes" id="UP001147700">
    <property type="component" value="Unassembled WGS sequence"/>
</dbReference>
<keyword evidence="1" id="KW-0597">Phosphoprotein</keyword>
<reference evidence="7" key="1">
    <citation type="submission" date="2022-10" db="EMBL/GenBank/DDBJ databases">
        <title>The WGS of Solirubrobacter sp. CPCC 204708.</title>
        <authorList>
            <person name="Jiang Z."/>
        </authorList>
    </citation>
    <scope>NUCLEOTIDE SEQUENCE</scope>
    <source>
        <strain evidence="7">CPCC 204708</strain>
    </source>
</reference>
<evidence type="ECO:0000313" key="7">
    <source>
        <dbReference type="EMBL" id="MDA0141965.1"/>
    </source>
</evidence>
<sequence length="119" mass="13628">MQTSEPIEVLVAGDLEIRPSEHLARARGRTLSLSVRELELLAALARREGRIVAREELYETVWGAPLRGQDRSVDVYVHKLRTKLAAALPEWGFIHTHFGFGYRFQPEPSHPFHRSETSR</sequence>
<name>A0ABT4RU34_9ACTN</name>
<evidence type="ECO:0000256" key="1">
    <source>
        <dbReference type="ARBA" id="ARBA00022553"/>
    </source>
</evidence>
<accession>A0ABT4RU34</accession>
<dbReference type="PANTHER" id="PTHR48111">
    <property type="entry name" value="REGULATOR OF RPOS"/>
    <property type="match status" value="1"/>
</dbReference>
<dbReference type="SUPFAM" id="SSF46894">
    <property type="entry name" value="C-terminal effector domain of the bipartite response regulators"/>
    <property type="match status" value="1"/>
</dbReference>
<dbReference type="Gene3D" id="1.10.10.10">
    <property type="entry name" value="Winged helix-like DNA-binding domain superfamily/Winged helix DNA-binding domain"/>
    <property type="match status" value="1"/>
</dbReference>
<dbReference type="InterPro" id="IPR016032">
    <property type="entry name" value="Sig_transdc_resp-reg_C-effctor"/>
</dbReference>
<comment type="caution">
    <text evidence="7">The sequence shown here is derived from an EMBL/GenBank/DDBJ whole genome shotgun (WGS) entry which is preliminary data.</text>
</comment>
<feature type="DNA-binding region" description="OmpR/PhoB-type" evidence="5">
    <location>
        <begin position="7"/>
        <end position="106"/>
    </location>
</feature>
<keyword evidence="4" id="KW-0804">Transcription</keyword>
<evidence type="ECO:0000256" key="4">
    <source>
        <dbReference type="ARBA" id="ARBA00023163"/>
    </source>
</evidence>
<dbReference type="InterPro" id="IPR036388">
    <property type="entry name" value="WH-like_DNA-bd_sf"/>
</dbReference>
<evidence type="ECO:0000256" key="2">
    <source>
        <dbReference type="ARBA" id="ARBA00023015"/>
    </source>
</evidence>
<dbReference type="CDD" id="cd00383">
    <property type="entry name" value="trans_reg_C"/>
    <property type="match status" value="1"/>
</dbReference>
<dbReference type="EMBL" id="JAPCID010000070">
    <property type="protein sequence ID" value="MDA0141965.1"/>
    <property type="molecule type" value="Genomic_DNA"/>
</dbReference>
<keyword evidence="8" id="KW-1185">Reference proteome</keyword>
<evidence type="ECO:0000259" key="6">
    <source>
        <dbReference type="PROSITE" id="PS51755"/>
    </source>
</evidence>
<dbReference type="SMART" id="SM00862">
    <property type="entry name" value="Trans_reg_C"/>
    <property type="match status" value="1"/>
</dbReference>
<keyword evidence="2" id="KW-0805">Transcription regulation</keyword>
<dbReference type="RefSeq" id="WP_270006835.1">
    <property type="nucleotide sequence ID" value="NZ_JAPCID010000070.1"/>
</dbReference>
<dbReference type="PROSITE" id="PS51755">
    <property type="entry name" value="OMPR_PHOB"/>
    <property type="match status" value="1"/>
</dbReference>
<dbReference type="Pfam" id="PF00486">
    <property type="entry name" value="Trans_reg_C"/>
    <property type="match status" value="1"/>
</dbReference>
<organism evidence="7 8">
    <name type="scientific">Solirubrobacter deserti</name>
    <dbReference type="NCBI Taxonomy" id="2282478"/>
    <lineage>
        <taxon>Bacteria</taxon>
        <taxon>Bacillati</taxon>
        <taxon>Actinomycetota</taxon>
        <taxon>Thermoleophilia</taxon>
        <taxon>Solirubrobacterales</taxon>
        <taxon>Solirubrobacteraceae</taxon>
        <taxon>Solirubrobacter</taxon>
    </lineage>
</organism>